<dbReference type="GO" id="GO:0006260">
    <property type="term" value="P:DNA replication"/>
    <property type="evidence" value="ECO:0007669"/>
    <property type="project" value="InterPro"/>
</dbReference>
<dbReference type="GO" id="GO:0009265">
    <property type="term" value="P:2'-deoxyribonucleotide biosynthetic process"/>
    <property type="evidence" value="ECO:0007669"/>
    <property type="project" value="TreeGrafter"/>
</dbReference>
<reference evidence="5 6" key="1">
    <citation type="submission" date="2011-03" db="EMBL/GenBank/DDBJ databases">
        <title>The complete genome of Archaeoglobus veneficus SNP6.</title>
        <authorList>
            <consortium name="US DOE Joint Genome Institute (JGI-PGF)"/>
            <person name="Lucas S."/>
            <person name="Copeland A."/>
            <person name="Lapidus A."/>
            <person name="Bruce D."/>
            <person name="Goodwin L."/>
            <person name="Pitluck S."/>
            <person name="Kyrpides N."/>
            <person name="Mavromatis K."/>
            <person name="Pagani I."/>
            <person name="Ivanova N."/>
            <person name="Mikhailova N."/>
            <person name="Lu M."/>
            <person name="Detter J.C."/>
            <person name="Tapia R."/>
            <person name="Han C."/>
            <person name="Land M."/>
            <person name="Hauser L."/>
            <person name="Markowitz V."/>
            <person name="Cheng J.-F."/>
            <person name="Hugenholtz P."/>
            <person name="Woyke T."/>
            <person name="Wu D."/>
            <person name="Spring S."/>
            <person name="Brambilla E."/>
            <person name="Klenk H.-P."/>
            <person name="Eisen J.A."/>
        </authorList>
    </citation>
    <scope>NUCLEOTIDE SEQUENCE [LARGE SCALE GENOMIC DNA]</scope>
    <source>
        <strain evidence="6">SNP6</strain>
    </source>
</reference>
<dbReference type="KEGG" id="ave:Arcve_0323"/>
<dbReference type="eggNOG" id="arCOG08098">
    <property type="taxonomic scope" value="Archaea"/>
</dbReference>
<dbReference type="Pfam" id="PF13597">
    <property type="entry name" value="NRDD"/>
    <property type="match status" value="1"/>
</dbReference>
<dbReference type="NCBIfam" id="TIGR02487">
    <property type="entry name" value="NrdD"/>
    <property type="match status" value="1"/>
</dbReference>
<dbReference type="InterPro" id="IPR005144">
    <property type="entry name" value="ATP-cone_dom"/>
</dbReference>
<evidence type="ECO:0000256" key="3">
    <source>
        <dbReference type="PROSITE-ProRule" id="PRU00492"/>
    </source>
</evidence>
<dbReference type="EC" id="1.17.4.2" evidence="5"/>
<dbReference type="PROSITE" id="PS51161">
    <property type="entry name" value="ATP_CONE"/>
    <property type="match status" value="1"/>
</dbReference>
<gene>
    <name evidence="5" type="ordered locus">Arcve_0323</name>
</gene>
<evidence type="ECO:0000256" key="1">
    <source>
        <dbReference type="ARBA" id="ARBA00022741"/>
    </source>
</evidence>
<protein>
    <submittedName>
        <fullName evidence="5">Anaerobic ribonucleoside-triphosphate reductase</fullName>
        <ecNumber evidence="5">1.17.4.2</ecNumber>
    </submittedName>
</protein>
<keyword evidence="2 3" id="KW-0067">ATP-binding</keyword>
<dbReference type="GeneID" id="10393417"/>
<dbReference type="eggNOG" id="arCOG04889">
    <property type="taxonomic scope" value="Archaea"/>
</dbReference>
<dbReference type="PANTHER" id="PTHR21075">
    <property type="entry name" value="ANAEROBIC RIBONUCLEOSIDE-TRIPHOSPHATE REDUCTASE"/>
    <property type="match status" value="1"/>
</dbReference>
<organism evidence="5 6">
    <name type="scientific">Archaeoglobus veneficus (strain DSM 11195 / SNP6)</name>
    <dbReference type="NCBI Taxonomy" id="693661"/>
    <lineage>
        <taxon>Archaea</taxon>
        <taxon>Methanobacteriati</taxon>
        <taxon>Methanobacteriota</taxon>
        <taxon>Archaeoglobi</taxon>
        <taxon>Archaeoglobales</taxon>
        <taxon>Archaeoglobaceae</taxon>
        <taxon>Archaeoglobus</taxon>
    </lineage>
</organism>
<dbReference type="EMBL" id="CP002588">
    <property type="protein sequence ID" value="AEA46357.1"/>
    <property type="molecule type" value="Genomic_DNA"/>
</dbReference>
<keyword evidence="6" id="KW-1185">Reference proteome</keyword>
<proteinExistence type="predicted"/>
<evidence type="ECO:0000313" key="5">
    <source>
        <dbReference type="EMBL" id="AEA46357.1"/>
    </source>
</evidence>
<dbReference type="RefSeq" id="WP_013683031.1">
    <property type="nucleotide sequence ID" value="NC_015320.1"/>
</dbReference>
<dbReference type="Pfam" id="PF03477">
    <property type="entry name" value="ATP-cone"/>
    <property type="match status" value="1"/>
</dbReference>
<dbReference type="HOGENOM" id="CLU_002707_0_0_2"/>
<dbReference type="GO" id="GO:0005524">
    <property type="term" value="F:ATP binding"/>
    <property type="evidence" value="ECO:0007669"/>
    <property type="project" value="UniProtKB-UniRule"/>
</dbReference>
<dbReference type="CDD" id="cd01675">
    <property type="entry name" value="RNR_III"/>
    <property type="match status" value="1"/>
</dbReference>
<name>F2KP49_ARCVS</name>
<dbReference type="Gene3D" id="3.20.70.20">
    <property type="match status" value="1"/>
</dbReference>
<keyword evidence="1 3" id="KW-0547">Nucleotide-binding</keyword>
<dbReference type="GO" id="GO:0031250">
    <property type="term" value="C:anaerobic ribonucleoside-triphosphate reductase complex"/>
    <property type="evidence" value="ECO:0007669"/>
    <property type="project" value="TreeGrafter"/>
</dbReference>
<dbReference type="STRING" id="693661.Arcve_0323"/>
<accession>F2KP49</accession>
<dbReference type="OrthoDB" id="139164at2157"/>
<dbReference type="AlphaFoldDB" id="F2KP49"/>
<dbReference type="PANTHER" id="PTHR21075:SF0">
    <property type="entry name" value="ANAEROBIC RIBONUCLEOSIDE-TRIPHOSPHATE REDUCTASE"/>
    <property type="match status" value="1"/>
</dbReference>
<sequence length="700" mass="79446">MQEKRTILEQKEGQNIQVRTSRNTLEPFDRSRIVESLVREAGVESLVREAGVSRQIAEEIAVEVENGIRALGLEFVSAPLIREIVNVKLLERGLEAERASYTRLGLPVYDATLLIEKGSRENANLQHNPETIHKLVADGVMKEYALLRILPLKLADSHMRGEIHIHDLEYFATRPYCFQHDLRWFLKNGLKVDGTGENTAVAGPAKNAEVAILHAAKALAAAQTNFAGGQGLDFFNVWLAPYMAGKSYREVKQLAQMFIYEMSQMYVARGGQTVFSDIDIEYGVPSIVADLPAVLPGGVQRESVTYGDFEEEAIAFAKALTEVYLEGDYVGKPFFFPKPNYKLRKENFRKEGFDEFMILVHKCVAKYGTPYFLNLLAGYLPDNVFAQCCRLVLSPDANDWEDFAKGCMRTGSLQVVTINLPRIAYESKDDDELFELIEERMRLAREVIEIKAEIIKKRMEQNALPFLTQDVDGEPYYRVDKVVRSIGFVGLNEMLKAYMGEELHEPSAWRFGLEIIKHMMDIATEWSKETGLRWVITQTPAESTAHRFAKLDLMQFGDKAVVQGDAERGSVYYTNSSHCRVSANIPLFERLRIEGSFHPLCNGGMMAHVWMGESSPNAELMWELTKKIATKTLIGYWAYTKDMTYCRRCKKVTGGIKSACPFCSSTDVECYSRITGYYQRVSGWNEGKQRELLDRRRVSI</sequence>
<dbReference type="Proteomes" id="UP000008136">
    <property type="component" value="Chromosome"/>
</dbReference>
<feature type="domain" description="ATP-cone" evidence="4">
    <location>
        <begin position="16"/>
        <end position="110"/>
    </location>
</feature>
<evidence type="ECO:0000313" key="6">
    <source>
        <dbReference type="Proteomes" id="UP000008136"/>
    </source>
</evidence>
<evidence type="ECO:0000259" key="4">
    <source>
        <dbReference type="PROSITE" id="PS51161"/>
    </source>
</evidence>
<dbReference type="SUPFAM" id="SSF51998">
    <property type="entry name" value="PFL-like glycyl radical enzymes"/>
    <property type="match status" value="1"/>
</dbReference>
<dbReference type="GO" id="GO:0004748">
    <property type="term" value="F:ribonucleoside-diphosphate reductase activity, thioredoxin disulfide as acceptor"/>
    <property type="evidence" value="ECO:0007669"/>
    <property type="project" value="TreeGrafter"/>
</dbReference>
<dbReference type="InterPro" id="IPR012833">
    <property type="entry name" value="NrdD"/>
</dbReference>
<keyword evidence="5" id="KW-0560">Oxidoreductase</keyword>
<dbReference type="GO" id="GO:0008998">
    <property type="term" value="F:ribonucleoside-triphosphate reductase (thioredoxin) activity"/>
    <property type="evidence" value="ECO:0007669"/>
    <property type="project" value="UniProtKB-EC"/>
</dbReference>
<evidence type="ECO:0000256" key="2">
    <source>
        <dbReference type="ARBA" id="ARBA00022840"/>
    </source>
</evidence>